<accession>A0A2S0NL99</accession>
<dbReference type="InterPro" id="IPR050054">
    <property type="entry name" value="UPRTase/APRTase"/>
</dbReference>
<evidence type="ECO:0000256" key="10">
    <source>
        <dbReference type="ARBA" id="ARBA00022726"/>
    </source>
</evidence>
<dbReference type="Gene3D" id="3.40.50.2020">
    <property type="match status" value="1"/>
</dbReference>
<sequence length="170" mass="19067">MDIKKYILDVQHFPLPGIDFKDVTPILTNPEVFQQVVDQMSEFVLDCQADAIVAPEARGFIFASAVAYKTKKKLVLIRKPGKLPRPVFDVSYDLEYGSNHLQVHQDDLKNGDKVVIVDDILATGGTIEAIRELVKMQDAKIVGLSVVGDLTKLHPNINFDDIRFQALVEY</sequence>
<evidence type="ECO:0000256" key="8">
    <source>
        <dbReference type="ARBA" id="ARBA00022676"/>
    </source>
</evidence>
<dbReference type="PANTHER" id="PTHR32315">
    <property type="entry name" value="ADENINE PHOSPHORIBOSYLTRANSFERASE"/>
    <property type="match status" value="1"/>
</dbReference>
<keyword evidence="9 11" id="KW-0808">Transferase</keyword>
<evidence type="ECO:0000313" key="14">
    <source>
        <dbReference type="Proteomes" id="UP000239250"/>
    </source>
</evidence>
<dbReference type="GO" id="GO:0044209">
    <property type="term" value="P:AMP salvage"/>
    <property type="evidence" value="ECO:0007669"/>
    <property type="project" value="UniProtKB-UniRule"/>
</dbReference>
<feature type="domain" description="Phosphoribosyltransferase" evidence="12">
    <location>
        <begin position="26"/>
        <end position="148"/>
    </location>
</feature>
<dbReference type="Proteomes" id="UP000239250">
    <property type="component" value="Chromosome"/>
</dbReference>
<evidence type="ECO:0000256" key="3">
    <source>
        <dbReference type="ARBA" id="ARBA00004496"/>
    </source>
</evidence>
<evidence type="ECO:0000256" key="9">
    <source>
        <dbReference type="ARBA" id="ARBA00022679"/>
    </source>
</evidence>
<comment type="function">
    <text evidence="2 11">Catalyzes a salvage reaction resulting in the formation of AMP, that is energically less costly than de novo synthesis.</text>
</comment>
<evidence type="ECO:0000256" key="7">
    <source>
        <dbReference type="ARBA" id="ARBA00022490"/>
    </source>
</evidence>
<dbReference type="InterPro" id="IPR029057">
    <property type="entry name" value="PRTase-like"/>
</dbReference>
<dbReference type="InterPro" id="IPR000836">
    <property type="entry name" value="PRTase_dom"/>
</dbReference>
<evidence type="ECO:0000256" key="1">
    <source>
        <dbReference type="ARBA" id="ARBA00000868"/>
    </source>
</evidence>
<dbReference type="PANTHER" id="PTHR32315:SF3">
    <property type="entry name" value="ADENINE PHOSPHORIBOSYLTRANSFERASE"/>
    <property type="match status" value="1"/>
</dbReference>
<dbReference type="SUPFAM" id="SSF53271">
    <property type="entry name" value="PRTase-like"/>
    <property type="match status" value="1"/>
</dbReference>
<dbReference type="InterPro" id="IPR005764">
    <property type="entry name" value="Ade_phspho_trans"/>
</dbReference>
<dbReference type="GO" id="GO:0003999">
    <property type="term" value="F:adenine phosphoribosyltransferase activity"/>
    <property type="evidence" value="ECO:0007669"/>
    <property type="project" value="UniProtKB-UniRule"/>
</dbReference>
<name>A0A2S0NL99_9MOLU</name>
<dbReference type="GO" id="GO:0006166">
    <property type="term" value="P:purine ribonucleoside salvage"/>
    <property type="evidence" value="ECO:0007669"/>
    <property type="project" value="UniProtKB-UniRule"/>
</dbReference>
<dbReference type="CDD" id="cd06223">
    <property type="entry name" value="PRTases_typeI"/>
    <property type="match status" value="1"/>
</dbReference>
<gene>
    <name evidence="11" type="primary">apt</name>
    <name evidence="13" type="ORF">C5T88_00995</name>
</gene>
<dbReference type="EMBL" id="CP027019">
    <property type="protein sequence ID" value="AVP49791.1"/>
    <property type="molecule type" value="Genomic_DNA"/>
</dbReference>
<dbReference type="GO" id="GO:0005737">
    <property type="term" value="C:cytoplasm"/>
    <property type="evidence" value="ECO:0007669"/>
    <property type="project" value="UniProtKB-SubCell"/>
</dbReference>
<keyword evidence="8 11" id="KW-0328">Glycosyltransferase</keyword>
<comment type="subcellular location">
    <subcellularLocation>
        <location evidence="3 11">Cytoplasm</location>
    </subcellularLocation>
</comment>
<evidence type="ECO:0000256" key="5">
    <source>
        <dbReference type="ARBA" id="ARBA00008391"/>
    </source>
</evidence>
<protein>
    <recommendedName>
        <fullName evidence="6 11">Adenine phosphoribosyltransferase</fullName>
        <shortName evidence="11">APRT</shortName>
        <ecNumber evidence="6 11">2.4.2.7</ecNumber>
    </recommendedName>
</protein>
<evidence type="ECO:0000256" key="4">
    <source>
        <dbReference type="ARBA" id="ARBA00004659"/>
    </source>
</evidence>
<dbReference type="UniPathway" id="UPA00588">
    <property type="reaction ID" value="UER00646"/>
</dbReference>
<dbReference type="HAMAP" id="MF_00004">
    <property type="entry name" value="Aden_phosphoribosyltr"/>
    <property type="match status" value="1"/>
</dbReference>
<evidence type="ECO:0000259" key="12">
    <source>
        <dbReference type="Pfam" id="PF00156"/>
    </source>
</evidence>
<comment type="catalytic activity">
    <reaction evidence="1 11">
        <text>AMP + diphosphate = 5-phospho-alpha-D-ribose 1-diphosphate + adenine</text>
        <dbReference type="Rhea" id="RHEA:16609"/>
        <dbReference type="ChEBI" id="CHEBI:16708"/>
        <dbReference type="ChEBI" id="CHEBI:33019"/>
        <dbReference type="ChEBI" id="CHEBI:58017"/>
        <dbReference type="ChEBI" id="CHEBI:456215"/>
        <dbReference type="EC" id="2.4.2.7"/>
    </reaction>
</comment>
<dbReference type="GO" id="GO:0016208">
    <property type="term" value="F:AMP binding"/>
    <property type="evidence" value="ECO:0007669"/>
    <property type="project" value="TreeGrafter"/>
</dbReference>
<dbReference type="NCBIfam" id="NF002636">
    <property type="entry name" value="PRK02304.1-5"/>
    <property type="match status" value="1"/>
</dbReference>
<evidence type="ECO:0000313" key="13">
    <source>
        <dbReference type="EMBL" id="AVP49791.1"/>
    </source>
</evidence>
<keyword evidence="7 11" id="KW-0963">Cytoplasm</keyword>
<comment type="similarity">
    <text evidence="5 11">Belongs to the purine/pyrimidine phosphoribosyltransferase family.</text>
</comment>
<keyword evidence="10 11" id="KW-0660">Purine salvage</keyword>
<dbReference type="Pfam" id="PF00156">
    <property type="entry name" value="Pribosyltran"/>
    <property type="match status" value="1"/>
</dbReference>
<dbReference type="AlphaFoldDB" id="A0A2S0NL99"/>
<comment type="subunit">
    <text evidence="11">Homodimer.</text>
</comment>
<dbReference type="GO" id="GO:0002055">
    <property type="term" value="F:adenine binding"/>
    <property type="evidence" value="ECO:0007669"/>
    <property type="project" value="TreeGrafter"/>
</dbReference>
<evidence type="ECO:0000256" key="11">
    <source>
        <dbReference type="HAMAP-Rule" id="MF_00004"/>
    </source>
</evidence>
<comment type="pathway">
    <text evidence="4 11">Purine metabolism; AMP biosynthesis via salvage pathway; AMP from adenine: step 1/1.</text>
</comment>
<proteinExistence type="inferred from homology"/>
<dbReference type="FunFam" id="3.40.50.2020:FF:000021">
    <property type="entry name" value="Adenine phosphoribosyltransferase"/>
    <property type="match status" value="1"/>
</dbReference>
<evidence type="ECO:0000256" key="2">
    <source>
        <dbReference type="ARBA" id="ARBA00003968"/>
    </source>
</evidence>
<reference evidence="14" key="1">
    <citation type="submission" date="2018-02" db="EMBL/GenBank/DDBJ databases">
        <title>Firefly genomes illuminate parallel origins of bioluminescence in beetles.</title>
        <authorList>
            <person name="Fallon T.R."/>
            <person name="Lower S.E.S."/>
            <person name="Behringer M."/>
            <person name="Weng J.-K."/>
        </authorList>
    </citation>
    <scope>NUCLEOTIDE SEQUENCE [LARGE SCALE GENOMIC DNA]</scope>
</reference>
<dbReference type="EC" id="2.4.2.7" evidence="6 11"/>
<dbReference type="NCBIfam" id="TIGR01090">
    <property type="entry name" value="apt"/>
    <property type="match status" value="1"/>
</dbReference>
<organism evidence="13 14">
    <name type="scientific">Williamsoniiplasma luminosum</name>
    <dbReference type="NCBI Taxonomy" id="214888"/>
    <lineage>
        <taxon>Bacteria</taxon>
        <taxon>Bacillati</taxon>
        <taxon>Mycoplasmatota</taxon>
        <taxon>Mollicutes</taxon>
        <taxon>Entomoplasmatales</taxon>
        <taxon>Williamsoniiplasma</taxon>
    </lineage>
</organism>
<dbReference type="GO" id="GO:0006168">
    <property type="term" value="P:adenine salvage"/>
    <property type="evidence" value="ECO:0007669"/>
    <property type="project" value="InterPro"/>
</dbReference>
<evidence type="ECO:0000256" key="6">
    <source>
        <dbReference type="ARBA" id="ARBA00011893"/>
    </source>
</evidence>